<dbReference type="Proteomes" id="UP000197394">
    <property type="component" value="Unassembled WGS sequence"/>
</dbReference>
<proteinExistence type="predicted"/>
<dbReference type="EMBL" id="CP072270">
    <property type="protein sequence ID" value="QTK42551.1"/>
    <property type="molecule type" value="Genomic_DNA"/>
</dbReference>
<accession>A0A090C1Z1</accession>
<dbReference type="AlphaFoldDB" id="A0A090C1Z1"/>
<name>A0A090C1Z1_ACIBA</name>
<dbReference type="InterPro" id="IPR018738">
    <property type="entry name" value="DUF2280"/>
</dbReference>
<sequence length="185" mass="21442">MATLNKKQKLFIVQALAVFNTPQETVSLVKEEFDIDVSRQQVESYDPTKFAGRDLSKELKEFFEKTREEYLSQPLNKISGANDIIQLKILSDLLWTKKNNVTMTIKIVDQIQKIMKGFYDKRAEQGNKGGNQEASQTKAEVELEIKKLELQKLQREVNPPEYRPPEEDYKLVLNPDEEIPNEPIL</sequence>
<dbReference type="EMBL" id="NGKM01000032">
    <property type="protein sequence ID" value="OWK64960.1"/>
    <property type="molecule type" value="Genomic_DNA"/>
</dbReference>
<dbReference type="RefSeq" id="WP_045544434.1">
    <property type="nucleotide sequence ID" value="NZ_AP014649.1"/>
</dbReference>
<protein>
    <submittedName>
        <fullName evidence="3">DUF2280 domain-containing protein</fullName>
    </submittedName>
</protein>
<organism evidence="2 4">
    <name type="scientific">Acinetobacter baumannii</name>
    <dbReference type="NCBI Taxonomy" id="470"/>
    <lineage>
        <taxon>Bacteria</taxon>
        <taxon>Pseudomonadati</taxon>
        <taxon>Pseudomonadota</taxon>
        <taxon>Gammaproteobacteria</taxon>
        <taxon>Moraxellales</taxon>
        <taxon>Moraxellaceae</taxon>
        <taxon>Acinetobacter</taxon>
        <taxon>Acinetobacter calcoaceticus/baumannii complex</taxon>
    </lineage>
</organism>
<evidence type="ECO:0000313" key="3">
    <source>
        <dbReference type="EMBL" id="QTK42551.1"/>
    </source>
</evidence>
<evidence type="ECO:0000313" key="4">
    <source>
        <dbReference type="Proteomes" id="UP000197394"/>
    </source>
</evidence>
<reference evidence="2 4" key="1">
    <citation type="submission" date="2017-05" db="EMBL/GenBank/DDBJ databases">
        <title>Draft genome sequence of MDR A. baumannii AB360.</title>
        <authorList>
            <person name="Wareham D.W."/>
            <person name="Bean D.C."/>
        </authorList>
    </citation>
    <scope>NUCLEOTIDE SEQUENCE [LARGE SCALE GENOMIC DNA]</scope>
    <source>
        <strain evidence="2 4">AB360</strain>
    </source>
</reference>
<evidence type="ECO:0000256" key="1">
    <source>
        <dbReference type="SAM" id="MobiDB-lite"/>
    </source>
</evidence>
<gene>
    <name evidence="2" type="ORF">CBE85_19140</name>
    <name evidence="3" type="ORF">J6E47_14190</name>
</gene>
<dbReference type="Proteomes" id="UP000664966">
    <property type="component" value="Chromosome"/>
</dbReference>
<feature type="region of interest" description="Disordered" evidence="1">
    <location>
        <begin position="156"/>
        <end position="185"/>
    </location>
</feature>
<reference evidence="3" key="2">
    <citation type="submission" date="2021-03" db="EMBL/GenBank/DDBJ databases">
        <title>Complete genome sequencing of Acinetobacter baumannii.</title>
        <authorList>
            <person name="Yadav B."/>
            <person name="Makwana N."/>
            <person name="Kharat A.S."/>
            <person name="Veeraraghavan B."/>
            <person name="Vijayakumar S."/>
            <person name="Priya M."/>
        </authorList>
    </citation>
    <scope>NUCLEOTIDE SEQUENCE</scope>
    <source>
        <strain evidence="3">KSK6</strain>
    </source>
</reference>
<feature type="compositionally biased region" description="Acidic residues" evidence="1">
    <location>
        <begin position="175"/>
        <end position="185"/>
    </location>
</feature>
<dbReference type="Pfam" id="PF10045">
    <property type="entry name" value="DUF2280"/>
    <property type="match status" value="1"/>
</dbReference>
<evidence type="ECO:0000313" key="2">
    <source>
        <dbReference type="EMBL" id="OWK64960.1"/>
    </source>
</evidence>